<dbReference type="PANTHER" id="PTHR19957:SF113">
    <property type="entry name" value="SYNTAXIN-2-RELATED"/>
    <property type="match status" value="1"/>
</dbReference>
<dbReference type="GO" id="GO:0012505">
    <property type="term" value="C:endomembrane system"/>
    <property type="evidence" value="ECO:0007669"/>
    <property type="project" value="TreeGrafter"/>
</dbReference>
<evidence type="ECO:0000256" key="1">
    <source>
        <dbReference type="SAM" id="Coils"/>
    </source>
</evidence>
<feature type="coiled-coil region" evidence="1">
    <location>
        <begin position="41"/>
        <end position="68"/>
    </location>
</feature>
<dbReference type="GO" id="GO:0006906">
    <property type="term" value="P:vesicle fusion"/>
    <property type="evidence" value="ECO:0007669"/>
    <property type="project" value="TreeGrafter"/>
</dbReference>
<dbReference type="InterPro" id="IPR010989">
    <property type="entry name" value="SNARE"/>
</dbReference>
<evidence type="ECO:0000313" key="4">
    <source>
        <dbReference type="Proteomes" id="UP000053766"/>
    </source>
</evidence>
<dbReference type="GO" id="GO:0005484">
    <property type="term" value="F:SNAP receptor activity"/>
    <property type="evidence" value="ECO:0007669"/>
    <property type="project" value="TreeGrafter"/>
</dbReference>
<feature type="domain" description="Syntaxin N-terminal" evidence="2">
    <location>
        <begin position="32"/>
        <end position="150"/>
    </location>
</feature>
<dbReference type="PANTHER" id="PTHR19957">
    <property type="entry name" value="SYNTAXIN"/>
    <property type="match status" value="1"/>
</dbReference>
<name>A0A0D8XES3_DICVI</name>
<dbReference type="InterPro" id="IPR045242">
    <property type="entry name" value="Syntaxin"/>
</dbReference>
<dbReference type="GO" id="GO:0000149">
    <property type="term" value="F:SNARE binding"/>
    <property type="evidence" value="ECO:0007669"/>
    <property type="project" value="TreeGrafter"/>
</dbReference>
<dbReference type="GO" id="GO:0031201">
    <property type="term" value="C:SNARE complex"/>
    <property type="evidence" value="ECO:0007669"/>
    <property type="project" value="TreeGrafter"/>
</dbReference>
<organism evidence="3 4">
    <name type="scientific">Dictyocaulus viviparus</name>
    <name type="common">Bovine lungworm</name>
    <dbReference type="NCBI Taxonomy" id="29172"/>
    <lineage>
        <taxon>Eukaryota</taxon>
        <taxon>Metazoa</taxon>
        <taxon>Ecdysozoa</taxon>
        <taxon>Nematoda</taxon>
        <taxon>Chromadorea</taxon>
        <taxon>Rhabditida</taxon>
        <taxon>Rhabditina</taxon>
        <taxon>Rhabditomorpha</taxon>
        <taxon>Strongyloidea</taxon>
        <taxon>Metastrongylidae</taxon>
        <taxon>Dictyocaulus</taxon>
    </lineage>
</organism>
<reference evidence="3 4" key="1">
    <citation type="submission" date="2013-11" db="EMBL/GenBank/DDBJ databases">
        <title>Draft genome of the bovine lungworm Dictyocaulus viviparus.</title>
        <authorList>
            <person name="Mitreva M."/>
        </authorList>
    </citation>
    <scope>NUCLEOTIDE SEQUENCE [LARGE SCALE GENOMIC DNA]</scope>
    <source>
        <strain evidence="3 4">HannoverDv2000</strain>
    </source>
</reference>
<dbReference type="OrthoDB" id="10255013at2759"/>
<dbReference type="AlphaFoldDB" id="A0A0D8XES3"/>
<dbReference type="Proteomes" id="UP000053766">
    <property type="component" value="Unassembled WGS sequence"/>
</dbReference>
<proteinExistence type="predicted"/>
<dbReference type="GO" id="GO:0048278">
    <property type="term" value="P:vesicle docking"/>
    <property type="evidence" value="ECO:0007669"/>
    <property type="project" value="TreeGrafter"/>
</dbReference>
<dbReference type="GO" id="GO:0006887">
    <property type="term" value="P:exocytosis"/>
    <property type="evidence" value="ECO:0007669"/>
    <property type="project" value="TreeGrafter"/>
</dbReference>
<dbReference type="GO" id="GO:0006886">
    <property type="term" value="P:intracellular protein transport"/>
    <property type="evidence" value="ECO:0007669"/>
    <property type="project" value="TreeGrafter"/>
</dbReference>
<protein>
    <submittedName>
        <fullName evidence="3">Syntaxin</fullName>
    </submittedName>
</protein>
<dbReference type="SUPFAM" id="SSF47661">
    <property type="entry name" value="t-snare proteins"/>
    <property type="match status" value="1"/>
</dbReference>
<sequence>MRDRLADLQRQSVIDRFEEVELGPPVAAEVLQATNALDERLSLVRKLLDDLQSEIENLRQKQQRILALAVVHPSEKDVLEDQIVTIHQKTYDLRMMVNETDNEFNNFARVCESSGEVRIRQNQVDLLRRKLRDLIIRFNDTHADYRSRVSIRVRRQLHAVGQNVSEAEADKIVDSAGSDELFYLEVNPLSVSAKAALTDVRRRHNEIVELEKSIQTMQEIFIDLQNLADIQVALLSLLDATIFFS</sequence>
<dbReference type="STRING" id="29172.A0A0D8XES3"/>
<evidence type="ECO:0000259" key="2">
    <source>
        <dbReference type="SMART" id="SM00503"/>
    </source>
</evidence>
<dbReference type="Pfam" id="PF00804">
    <property type="entry name" value="Syntaxin"/>
    <property type="match status" value="1"/>
</dbReference>
<dbReference type="GO" id="GO:0005886">
    <property type="term" value="C:plasma membrane"/>
    <property type="evidence" value="ECO:0007669"/>
    <property type="project" value="TreeGrafter"/>
</dbReference>
<reference evidence="4" key="2">
    <citation type="journal article" date="2016" name="Sci. Rep.">
        <title>Dictyocaulus viviparus genome, variome and transcriptome elucidate lungworm biology and support future intervention.</title>
        <authorList>
            <person name="McNulty S.N."/>
            <person name="Strube C."/>
            <person name="Rosa B.A."/>
            <person name="Martin J.C."/>
            <person name="Tyagi R."/>
            <person name="Choi Y.J."/>
            <person name="Wang Q."/>
            <person name="Hallsworth Pepin K."/>
            <person name="Zhang X."/>
            <person name="Ozersky P."/>
            <person name="Wilson R.K."/>
            <person name="Sternberg P.W."/>
            <person name="Gasser R.B."/>
            <person name="Mitreva M."/>
        </authorList>
    </citation>
    <scope>NUCLEOTIDE SEQUENCE [LARGE SCALE GENOMIC DNA]</scope>
    <source>
        <strain evidence="4">HannoverDv2000</strain>
    </source>
</reference>
<keyword evidence="4" id="KW-1185">Reference proteome</keyword>
<dbReference type="InterPro" id="IPR006011">
    <property type="entry name" value="Syntaxin_N"/>
</dbReference>
<dbReference type="Gene3D" id="1.20.58.70">
    <property type="match status" value="1"/>
</dbReference>
<dbReference type="EMBL" id="KN716962">
    <property type="protein sequence ID" value="KJH40931.1"/>
    <property type="molecule type" value="Genomic_DNA"/>
</dbReference>
<evidence type="ECO:0000313" key="3">
    <source>
        <dbReference type="EMBL" id="KJH40931.1"/>
    </source>
</evidence>
<gene>
    <name evidence="3" type="ORF">DICVIV_13103</name>
</gene>
<accession>A0A0D8XES3</accession>
<dbReference type="SMART" id="SM00503">
    <property type="entry name" value="SynN"/>
    <property type="match status" value="1"/>
</dbReference>
<keyword evidence="1" id="KW-0175">Coiled coil</keyword>